<evidence type="ECO:0000256" key="3">
    <source>
        <dbReference type="ARBA" id="ARBA00022490"/>
    </source>
</evidence>
<evidence type="ECO:0000256" key="5">
    <source>
        <dbReference type="ARBA" id="ARBA00022801"/>
    </source>
</evidence>
<keyword evidence="3" id="KW-0963">Cytoplasm</keyword>
<evidence type="ECO:0000256" key="7">
    <source>
        <dbReference type="ARBA" id="ARBA00022999"/>
    </source>
</evidence>
<evidence type="ECO:0000256" key="4">
    <source>
        <dbReference type="ARBA" id="ARBA00022737"/>
    </source>
</evidence>
<dbReference type="PhylomeDB" id="Q5ZM15"/>
<dbReference type="InterPro" id="IPR036860">
    <property type="entry name" value="SH2_dom_sf"/>
</dbReference>
<dbReference type="VEuPathDB" id="HostDB:LOC419429"/>
<evidence type="ECO:0000259" key="12">
    <source>
        <dbReference type="PROSITE" id="PS50001"/>
    </source>
</evidence>
<dbReference type="PROSITE" id="PS50055">
    <property type="entry name" value="TYR_PHOSPHATASE_PTP"/>
    <property type="match status" value="1"/>
</dbReference>
<evidence type="ECO:0000256" key="9">
    <source>
        <dbReference type="PROSITE-ProRule" id="PRU00191"/>
    </source>
</evidence>
<evidence type="ECO:0000256" key="11">
    <source>
        <dbReference type="SAM" id="MobiDB-lite"/>
    </source>
</evidence>
<feature type="coiled-coil region" evidence="10">
    <location>
        <begin position="248"/>
        <end position="275"/>
    </location>
</feature>
<dbReference type="CDD" id="cd10340">
    <property type="entry name" value="SH2_N-SH2_SHP_like"/>
    <property type="match status" value="1"/>
</dbReference>
<feature type="domain" description="SH2" evidence="12">
    <location>
        <begin position="4"/>
        <end position="100"/>
    </location>
</feature>
<dbReference type="PANTHER" id="PTHR46559:SF7">
    <property type="entry name" value="PROTEIN-TYROSINE-PHOSPHATASE"/>
    <property type="match status" value="1"/>
</dbReference>
<dbReference type="InterPro" id="IPR000980">
    <property type="entry name" value="SH2"/>
</dbReference>
<proteinExistence type="evidence at transcript level"/>
<dbReference type="Pfam" id="PF00102">
    <property type="entry name" value="Y_phosphatase"/>
    <property type="match status" value="1"/>
</dbReference>
<dbReference type="InterPro" id="IPR029021">
    <property type="entry name" value="Prot-tyrosine_phosphatase-like"/>
</dbReference>
<keyword evidence="4" id="KW-0677">Repeat</keyword>
<dbReference type="Gene3D" id="3.30.505.10">
    <property type="entry name" value="SH2 domain"/>
    <property type="match status" value="2"/>
</dbReference>
<feature type="domain" description="SH2" evidence="12">
    <location>
        <begin position="110"/>
        <end position="248"/>
    </location>
</feature>
<evidence type="ECO:0000256" key="10">
    <source>
        <dbReference type="SAM" id="Coils"/>
    </source>
</evidence>
<dbReference type="InterPro" id="IPR000242">
    <property type="entry name" value="PTP_cat"/>
</dbReference>
<comment type="subcellular location">
    <subcellularLocation>
        <location evidence="1">Cytoplasm</location>
    </subcellularLocation>
</comment>
<dbReference type="Gene3D" id="3.90.190.10">
    <property type="entry name" value="Protein tyrosine phosphatase superfamily"/>
    <property type="match status" value="1"/>
</dbReference>
<dbReference type="Pfam" id="PF00017">
    <property type="entry name" value="SH2"/>
    <property type="match status" value="2"/>
</dbReference>
<organism evidence="14">
    <name type="scientific">Gallus gallus</name>
    <name type="common">Chicken</name>
    <dbReference type="NCBI Taxonomy" id="9031"/>
    <lineage>
        <taxon>Eukaryota</taxon>
        <taxon>Metazoa</taxon>
        <taxon>Chordata</taxon>
        <taxon>Craniata</taxon>
        <taxon>Vertebrata</taxon>
        <taxon>Euteleostomi</taxon>
        <taxon>Archelosauria</taxon>
        <taxon>Archosauria</taxon>
        <taxon>Dinosauria</taxon>
        <taxon>Saurischia</taxon>
        <taxon>Theropoda</taxon>
        <taxon>Coelurosauria</taxon>
        <taxon>Aves</taxon>
        <taxon>Neognathae</taxon>
        <taxon>Galloanserae</taxon>
        <taxon>Galliformes</taxon>
        <taxon>Phasianidae</taxon>
        <taxon>Phasianinae</taxon>
        <taxon>Gallus</taxon>
    </lineage>
</organism>
<accession>Q5ZM15</accession>
<dbReference type="GO" id="GO:0004725">
    <property type="term" value="F:protein tyrosine phosphatase activity"/>
    <property type="evidence" value="ECO:0007669"/>
    <property type="project" value="UniProtKB-EC"/>
</dbReference>
<feature type="region of interest" description="Disordered" evidence="11">
    <location>
        <begin position="151"/>
        <end position="179"/>
    </location>
</feature>
<evidence type="ECO:0000259" key="13">
    <source>
        <dbReference type="PROSITE" id="PS50055"/>
    </source>
</evidence>
<dbReference type="SUPFAM" id="SSF55550">
    <property type="entry name" value="SH2 domain"/>
    <property type="match status" value="2"/>
</dbReference>
<dbReference type="SMART" id="SM00194">
    <property type="entry name" value="PTPc"/>
    <property type="match status" value="1"/>
</dbReference>
<evidence type="ECO:0000256" key="2">
    <source>
        <dbReference type="ARBA" id="ARBA00013064"/>
    </source>
</evidence>
<keyword evidence="6" id="KW-0904">Protein phosphatase</keyword>
<dbReference type="PRINTS" id="PR00700">
    <property type="entry name" value="PRTYPHPHTASE"/>
</dbReference>
<dbReference type="PRINTS" id="PR00401">
    <property type="entry name" value="SH2DOMAIN"/>
</dbReference>
<comment type="catalytic activity">
    <reaction evidence="8">
        <text>O-phospho-L-tyrosyl-[protein] + H2O = L-tyrosyl-[protein] + phosphate</text>
        <dbReference type="Rhea" id="RHEA:10684"/>
        <dbReference type="Rhea" id="RHEA-COMP:10136"/>
        <dbReference type="Rhea" id="RHEA-COMP:20101"/>
        <dbReference type="ChEBI" id="CHEBI:15377"/>
        <dbReference type="ChEBI" id="CHEBI:43474"/>
        <dbReference type="ChEBI" id="CHEBI:46858"/>
        <dbReference type="ChEBI" id="CHEBI:61978"/>
        <dbReference type="EC" id="3.1.3.48"/>
    </reaction>
</comment>
<dbReference type="FunFam" id="3.30.505.10:FF:000018">
    <property type="entry name" value="Tyrosine-protein phosphatase non-receptor type"/>
    <property type="match status" value="1"/>
</dbReference>
<name>Q5ZM15_CHICK</name>
<dbReference type="CDD" id="cd09931">
    <property type="entry name" value="SH2_C-SH2_SHP_like"/>
    <property type="match status" value="1"/>
</dbReference>
<gene>
    <name evidence="14" type="ORF">RCJMB04_3g19</name>
</gene>
<evidence type="ECO:0000256" key="8">
    <source>
        <dbReference type="ARBA" id="ARBA00051722"/>
    </source>
</evidence>
<evidence type="ECO:0000256" key="6">
    <source>
        <dbReference type="ARBA" id="ARBA00022912"/>
    </source>
</evidence>
<dbReference type="SUPFAM" id="SSF52799">
    <property type="entry name" value="(Phosphotyrosine protein) phosphatases II"/>
    <property type="match status" value="1"/>
</dbReference>
<evidence type="ECO:0000256" key="1">
    <source>
        <dbReference type="ARBA" id="ARBA00004496"/>
    </source>
</evidence>
<feature type="compositionally biased region" description="Basic and acidic residues" evidence="11">
    <location>
        <begin position="152"/>
        <end position="171"/>
    </location>
</feature>
<sequence length="431" mass="48962">MVRWFHPNISGIEAEKLLLTRGVHGSFLARPSKSNPGDFTLSVRRNDEVTHIKIQNTGDYYDLYGGEKFARKPELVQYYTEQQGLLREKNSNVIELKYPLNCQDPTSERWYHGHLTGKEAEKLLTEKGKPGSFLVRESQSKPGDFVLSVLTNEDKMETGDPQTSRDPRDDPLPGGQPACPRFACRAGPSWEPCALEPHRASVALLQPDGKYDVGGGERFDTLTDLVEHYKKNPMVEKSGAVVHLKQPFNATRINAANIENRVRELNKMADHSEKAKQGFWEEFEMLQQQECKLLYPRKEGQRPENKAKNRYKNILPFDTTRVALRDVDESVPGSDYINANYIKSIPEDGRNSEHCKIYIATQGCLQTTVNDFWTMVYQENTHVIVMTTKEVERGRVRAAAKPQYHLHPVPTWEAGGKLVPKPSEVKGWVVG</sequence>
<dbReference type="PROSITE" id="PS50001">
    <property type="entry name" value="SH2"/>
    <property type="match status" value="2"/>
</dbReference>
<keyword evidence="5" id="KW-0378">Hydrolase</keyword>
<dbReference type="PANTHER" id="PTHR46559">
    <property type="entry name" value="TYROSINE-PROTEIN PHOSPHATASE NON-RECEPTOR TYPE 11"/>
    <property type="match status" value="1"/>
</dbReference>
<dbReference type="GO" id="GO:0005737">
    <property type="term" value="C:cytoplasm"/>
    <property type="evidence" value="ECO:0007669"/>
    <property type="project" value="UniProtKB-SubCell"/>
</dbReference>
<dbReference type="EC" id="3.1.3.48" evidence="2"/>
<feature type="domain" description="Tyrosine-protein phosphatase" evidence="13">
    <location>
        <begin position="279"/>
        <end position="404"/>
    </location>
</feature>
<protein>
    <recommendedName>
        <fullName evidence="2">protein-tyrosine-phosphatase</fullName>
        <ecNumber evidence="2">3.1.3.48</ecNumber>
    </recommendedName>
</protein>
<dbReference type="AlphaFoldDB" id="Q5ZM15"/>
<reference evidence="14" key="1">
    <citation type="journal article" date="2005" name="Genome Biol.">
        <title>Full-length cDNAs from chicken bursal lymphocytes to facilitate gene function analysis.</title>
        <authorList>
            <person name="Caldwell R.B."/>
            <person name="Kierzek A.M."/>
            <person name="Arakawa H."/>
            <person name="Bezzubov Y."/>
            <person name="Zaim J."/>
            <person name="Fiedler P."/>
            <person name="Kutter S."/>
            <person name="Blagodatski A."/>
            <person name="Kostovska D."/>
            <person name="Koter M."/>
            <person name="Plachy J."/>
            <person name="Carninci P."/>
            <person name="Hayashizaki Y."/>
            <person name="Buerstedde J.M."/>
        </authorList>
    </citation>
    <scope>NUCLEOTIDE SEQUENCE</scope>
    <source>
        <strain evidence="14">CB</strain>
        <tissue evidence="14">Bursa</tissue>
    </source>
</reference>
<dbReference type="EMBL" id="AJ719569">
    <property type="protein sequence ID" value="CAG31228.1"/>
    <property type="molecule type" value="mRNA"/>
</dbReference>
<keyword evidence="7 9" id="KW-0727">SH2 domain</keyword>
<evidence type="ECO:0000313" key="14">
    <source>
        <dbReference type="EMBL" id="CAG31228.1"/>
    </source>
</evidence>
<keyword evidence="10" id="KW-0175">Coiled coil</keyword>
<dbReference type="SMART" id="SM00252">
    <property type="entry name" value="SH2"/>
    <property type="match status" value="2"/>
</dbReference>